<gene>
    <name evidence="2" type="ORF">Plil01_001037600</name>
</gene>
<evidence type="ECO:0000256" key="1">
    <source>
        <dbReference type="SAM" id="MobiDB-lite"/>
    </source>
</evidence>
<dbReference type="Proteomes" id="UP001165083">
    <property type="component" value="Unassembled WGS sequence"/>
</dbReference>
<dbReference type="EMBL" id="BSXW01000544">
    <property type="protein sequence ID" value="GMF25196.1"/>
    <property type="molecule type" value="Genomic_DNA"/>
</dbReference>
<evidence type="ECO:0000313" key="2">
    <source>
        <dbReference type="EMBL" id="GMF25196.1"/>
    </source>
</evidence>
<comment type="caution">
    <text evidence="2">The sequence shown here is derived from an EMBL/GenBank/DDBJ whole genome shotgun (WGS) entry which is preliminary data.</text>
</comment>
<name>A0A9W6X0A8_9STRA</name>
<keyword evidence="3" id="KW-1185">Reference proteome</keyword>
<accession>A0A9W6X0A8</accession>
<protein>
    <submittedName>
        <fullName evidence="2">Unnamed protein product</fullName>
    </submittedName>
</protein>
<sequence length="143" mass="15296">MAARQLLQLQEGREAAVHEVLAAEAVGLHADGVVGVARHLAGVHDGAAHVVQGDGGASGRARRQHLRGREASARRAQLAASSEMSEHRARRRIDRSSGRFNLCTRWDKDGDLFTRDGDPVAHRRASLTRDAALDATHASTGPS</sequence>
<feature type="region of interest" description="Disordered" evidence="1">
    <location>
        <begin position="51"/>
        <end position="71"/>
    </location>
</feature>
<reference evidence="2" key="1">
    <citation type="submission" date="2023-04" db="EMBL/GenBank/DDBJ databases">
        <title>Phytophthora lilii NBRC 32176.</title>
        <authorList>
            <person name="Ichikawa N."/>
            <person name="Sato H."/>
            <person name="Tonouchi N."/>
        </authorList>
    </citation>
    <scope>NUCLEOTIDE SEQUENCE</scope>
    <source>
        <strain evidence="2">NBRC 32176</strain>
    </source>
</reference>
<evidence type="ECO:0000313" key="3">
    <source>
        <dbReference type="Proteomes" id="UP001165083"/>
    </source>
</evidence>
<organism evidence="2 3">
    <name type="scientific">Phytophthora lilii</name>
    <dbReference type="NCBI Taxonomy" id="2077276"/>
    <lineage>
        <taxon>Eukaryota</taxon>
        <taxon>Sar</taxon>
        <taxon>Stramenopiles</taxon>
        <taxon>Oomycota</taxon>
        <taxon>Peronosporomycetes</taxon>
        <taxon>Peronosporales</taxon>
        <taxon>Peronosporaceae</taxon>
        <taxon>Phytophthora</taxon>
    </lineage>
</organism>
<dbReference type="AlphaFoldDB" id="A0A9W6X0A8"/>
<proteinExistence type="predicted"/>